<proteinExistence type="predicted"/>
<gene>
    <name evidence="1" type="ORF">IV01_17345</name>
</gene>
<dbReference type="RefSeq" id="WP_032629964.1">
    <property type="nucleotide sequence ID" value="NZ_JPQU01000047.1"/>
</dbReference>
<accession>A0A085VFG6</accession>
<keyword evidence="2" id="KW-1185">Reference proteome</keyword>
<dbReference type="PATRIC" id="fig|317.175.peg.3614"/>
<comment type="caution">
    <text evidence="1">The sequence shown here is derived from an EMBL/GenBank/DDBJ whole genome shotgun (WGS) entry which is preliminary data.</text>
</comment>
<evidence type="ECO:0000313" key="1">
    <source>
        <dbReference type="EMBL" id="KFE54179.1"/>
    </source>
</evidence>
<evidence type="ECO:0000313" key="2">
    <source>
        <dbReference type="Proteomes" id="UP000028631"/>
    </source>
</evidence>
<dbReference type="OrthoDB" id="8617719at2"/>
<organism evidence="1 2">
    <name type="scientific">Pseudomonas syringae</name>
    <dbReference type="NCBI Taxonomy" id="317"/>
    <lineage>
        <taxon>Bacteria</taxon>
        <taxon>Pseudomonadati</taxon>
        <taxon>Pseudomonadota</taxon>
        <taxon>Gammaproteobacteria</taxon>
        <taxon>Pseudomonadales</taxon>
        <taxon>Pseudomonadaceae</taxon>
        <taxon>Pseudomonas</taxon>
    </lineage>
</organism>
<dbReference type="Proteomes" id="UP000028631">
    <property type="component" value="Unassembled WGS sequence"/>
</dbReference>
<sequence length="215" mass="24029">MRKLEKGSLAALETWKRKNPGAQYRDLVGHDVVKDAIRQACVGEQYWLCAYCCRRVTPEKISAHNEHLEAQVLAKNRTLDFSNMVASCNSPGSCGKAHASQPLPLTPLMVECETELQFELSGLVNGTTERARSTVKVLRLGADYKCNRRLISERKQMLDTLIYDGGLLPAELSLACDEVLQALLNDLSQPDNQSKLQAFSPVLINVIRQMRSRNN</sequence>
<dbReference type="AlphaFoldDB" id="A0A085VFG6"/>
<protein>
    <recommendedName>
        <fullName evidence="3">TIGR02646 family protein</fullName>
    </recommendedName>
</protein>
<reference evidence="1 2" key="1">
    <citation type="submission" date="2014-07" db="EMBL/GenBank/DDBJ databases">
        <title>Draft Genome Sequences of Environmental Pseudomonas syringae strains.</title>
        <authorList>
            <person name="Baltrus D.A."/>
            <person name="Berge O."/>
            <person name="Morris C."/>
        </authorList>
    </citation>
    <scope>NUCLEOTIDE SEQUENCE [LARGE SCALE GENOMIC DNA]</scope>
    <source>
        <strain evidence="1 2">GAW0119</strain>
    </source>
</reference>
<name>A0A085VFG6_PSESX</name>
<evidence type="ECO:0008006" key="3">
    <source>
        <dbReference type="Google" id="ProtNLM"/>
    </source>
</evidence>
<dbReference type="EMBL" id="JPQU01000047">
    <property type="protein sequence ID" value="KFE54179.1"/>
    <property type="molecule type" value="Genomic_DNA"/>
</dbReference>